<dbReference type="PANTHER" id="PTHR42973">
    <property type="entry name" value="BINDING OXIDOREDUCTASE, PUTATIVE (AFU_ORTHOLOGUE AFUA_1G17690)-RELATED"/>
    <property type="match status" value="1"/>
</dbReference>
<keyword evidence="6" id="KW-0732">Signal</keyword>
<dbReference type="InterPro" id="IPR016166">
    <property type="entry name" value="FAD-bd_PCMH"/>
</dbReference>
<keyword evidence="9" id="KW-1185">Reference proteome</keyword>
<evidence type="ECO:0000256" key="2">
    <source>
        <dbReference type="ARBA" id="ARBA00005466"/>
    </source>
</evidence>
<keyword evidence="5" id="KW-0560">Oxidoreductase</keyword>
<evidence type="ECO:0000256" key="6">
    <source>
        <dbReference type="SAM" id="SignalP"/>
    </source>
</evidence>
<dbReference type="Pfam" id="PF01565">
    <property type="entry name" value="FAD_binding_4"/>
    <property type="match status" value="1"/>
</dbReference>
<feature type="chain" id="PRO_5020556427" evidence="6">
    <location>
        <begin position="35"/>
        <end position="616"/>
    </location>
</feature>
<feature type="domain" description="FAD-binding PCMH-type" evidence="7">
    <location>
        <begin position="120"/>
        <end position="305"/>
    </location>
</feature>
<accession>A0A4P8J1W7</accession>
<dbReference type="Proteomes" id="UP000298656">
    <property type="component" value="Chromosome 2"/>
</dbReference>
<comment type="cofactor">
    <cofactor evidence="1">
        <name>FAD</name>
        <dbReference type="ChEBI" id="CHEBI:57692"/>
    </cofactor>
</comment>
<dbReference type="OrthoDB" id="9775082at2"/>
<feature type="signal peptide" evidence="6">
    <location>
        <begin position="1"/>
        <end position="34"/>
    </location>
</feature>
<sequence>MRTYSSIRRRLLKIAAALPFASGLGQLRPAFALAAADTSTASGPKSRVRPGDPDWPSEASWNRLRQQVGDALIEVQSPLATCAQAPDSLVSRQLFSAFQNPYFLRDQVGLTQSFGWVDAWATKPSVYAVAARNANDVAAAVNFARENRLRLVVKGGGHSFQGTSNAPDSLLIWTRKMTDIAVHDAFVGAGCEGQAKPVRAVNIGAGAVWAHVYDAVTTRAGGYVQGGGCLTVGVAGLVQSGGFGSFSKAFGTAAGSLIEAEVVTADGVVRVANACTNPELFWGLKGGGGGSLGVVTRLTLRVHDLPETFGAVNLSIRAASPEAFHRLIGLMLDFYSKNLLNPHWGEEIHLRRDNVLEVRMVFQGLDRAQAKTIWQPFLDAVERAPDDFKVDSSPLSFVATPARTFWAPTLVKRLLGFIQVDNRPGAPNDNVYWSDDRTDSAACWHGFQSAWLPADLLHDDRRQSLADALFAASRHWRLELHCNKGLAGGSEEAIAAAKDTAMNPAVLDAFALVICAAQEPRVYPGIDGHEPNVSVARNQARAIGLAMDELRKRVPEPGSYVSESDFFLPGWQRAYWGANYTRLQAVKSQYDPEGLFFVHHGVGSERWSSDGFTRLD</sequence>
<keyword evidence="4" id="KW-0274">FAD</keyword>
<dbReference type="KEGG" id="tvl:FAZ95_32390"/>
<organism evidence="8 9">
    <name type="scientific">Trinickia violacea</name>
    <dbReference type="NCBI Taxonomy" id="2571746"/>
    <lineage>
        <taxon>Bacteria</taxon>
        <taxon>Pseudomonadati</taxon>
        <taxon>Pseudomonadota</taxon>
        <taxon>Betaproteobacteria</taxon>
        <taxon>Burkholderiales</taxon>
        <taxon>Burkholderiaceae</taxon>
        <taxon>Trinickia</taxon>
    </lineage>
</organism>
<dbReference type="InterPro" id="IPR016169">
    <property type="entry name" value="FAD-bd_PCMH_sub2"/>
</dbReference>
<evidence type="ECO:0000256" key="4">
    <source>
        <dbReference type="ARBA" id="ARBA00022827"/>
    </source>
</evidence>
<proteinExistence type="inferred from homology"/>
<name>A0A4P8J1W7_9BURK</name>
<dbReference type="RefSeq" id="WP_137336483.1">
    <property type="nucleotide sequence ID" value="NZ_CP040078.1"/>
</dbReference>
<dbReference type="PROSITE" id="PS51387">
    <property type="entry name" value="FAD_PCMH"/>
    <property type="match status" value="1"/>
</dbReference>
<dbReference type="InterPro" id="IPR006094">
    <property type="entry name" value="Oxid_FAD_bind_N"/>
</dbReference>
<dbReference type="InterPro" id="IPR050416">
    <property type="entry name" value="FAD-linked_Oxidoreductase"/>
</dbReference>
<comment type="similarity">
    <text evidence="2">Belongs to the oxygen-dependent FAD-linked oxidoreductase family.</text>
</comment>
<gene>
    <name evidence="8" type="ORF">FAZ95_32390</name>
</gene>
<keyword evidence="3" id="KW-0285">Flavoprotein</keyword>
<dbReference type="SUPFAM" id="SSF56176">
    <property type="entry name" value="FAD-binding/transporter-associated domain-like"/>
    <property type="match status" value="1"/>
</dbReference>
<dbReference type="PROSITE" id="PS51318">
    <property type="entry name" value="TAT"/>
    <property type="match status" value="1"/>
</dbReference>
<dbReference type="EMBL" id="CP040078">
    <property type="protein sequence ID" value="QCP53714.1"/>
    <property type="molecule type" value="Genomic_DNA"/>
</dbReference>
<dbReference type="GO" id="GO:0071949">
    <property type="term" value="F:FAD binding"/>
    <property type="evidence" value="ECO:0007669"/>
    <property type="project" value="InterPro"/>
</dbReference>
<dbReference type="AlphaFoldDB" id="A0A4P8J1W7"/>
<dbReference type="GO" id="GO:0016491">
    <property type="term" value="F:oxidoreductase activity"/>
    <property type="evidence" value="ECO:0007669"/>
    <property type="project" value="UniProtKB-KW"/>
</dbReference>
<dbReference type="InterPro" id="IPR006311">
    <property type="entry name" value="TAT_signal"/>
</dbReference>
<evidence type="ECO:0000256" key="3">
    <source>
        <dbReference type="ARBA" id="ARBA00022630"/>
    </source>
</evidence>
<protein>
    <submittedName>
        <fullName evidence="8">FAD-binding oxidoreductase</fullName>
    </submittedName>
</protein>
<evidence type="ECO:0000313" key="8">
    <source>
        <dbReference type="EMBL" id="QCP53714.1"/>
    </source>
</evidence>
<dbReference type="PANTHER" id="PTHR42973:SF39">
    <property type="entry name" value="FAD-BINDING PCMH-TYPE DOMAIN-CONTAINING PROTEIN"/>
    <property type="match status" value="1"/>
</dbReference>
<evidence type="ECO:0000259" key="7">
    <source>
        <dbReference type="PROSITE" id="PS51387"/>
    </source>
</evidence>
<evidence type="ECO:0000256" key="5">
    <source>
        <dbReference type="ARBA" id="ARBA00023002"/>
    </source>
</evidence>
<dbReference type="InterPro" id="IPR012951">
    <property type="entry name" value="BBE"/>
</dbReference>
<reference evidence="8 9" key="1">
    <citation type="submission" date="2019-05" db="EMBL/GenBank/DDBJ databases">
        <title>Burkholderia sp. DHOD12, isolated from subtropical forest soil.</title>
        <authorList>
            <person name="Gao Z.-H."/>
            <person name="Qiu L.-H."/>
        </authorList>
    </citation>
    <scope>NUCLEOTIDE SEQUENCE [LARGE SCALE GENOMIC DNA]</scope>
    <source>
        <strain evidence="8 9">DHOD12</strain>
    </source>
</reference>
<evidence type="ECO:0000313" key="9">
    <source>
        <dbReference type="Proteomes" id="UP000298656"/>
    </source>
</evidence>
<dbReference type="Pfam" id="PF08031">
    <property type="entry name" value="BBE"/>
    <property type="match status" value="1"/>
</dbReference>
<dbReference type="InterPro" id="IPR036318">
    <property type="entry name" value="FAD-bd_PCMH-like_sf"/>
</dbReference>
<dbReference type="Gene3D" id="3.30.465.10">
    <property type="match status" value="2"/>
</dbReference>
<evidence type="ECO:0000256" key="1">
    <source>
        <dbReference type="ARBA" id="ARBA00001974"/>
    </source>
</evidence>